<dbReference type="EMBL" id="PXYL01000006">
    <property type="protein sequence ID" value="PSJ60314.1"/>
    <property type="molecule type" value="Genomic_DNA"/>
</dbReference>
<dbReference type="Proteomes" id="UP000240653">
    <property type="component" value="Unassembled WGS sequence"/>
</dbReference>
<accession>A0A2P7SCS3</accession>
<sequence>MYALVVLLLMLVMPAGSILTEYFHSEETASLLPLVGKWFVFWMVGIRLLLAGLRQFFQPSFTARRIFGIESGDVLPFVRELGVANFSTGVVGTLSLVAPSFVLPMAIVGALFYGIAGIRHATDTDRNVKQNVAMVSDLFACVVLAIFALLTLWRLS</sequence>
<protein>
    <submittedName>
        <fullName evidence="2">Uncharacterized protein</fullName>
    </submittedName>
</protein>
<keyword evidence="1" id="KW-0472">Membrane</keyword>
<feature type="transmembrane region" description="Helical" evidence="1">
    <location>
        <begin position="133"/>
        <end position="153"/>
    </location>
</feature>
<comment type="caution">
    <text evidence="2">The sequence shown here is derived from an EMBL/GenBank/DDBJ whole genome shotgun (WGS) entry which is preliminary data.</text>
</comment>
<gene>
    <name evidence="2" type="ORF">C7I85_14265</name>
</gene>
<evidence type="ECO:0000256" key="1">
    <source>
        <dbReference type="SAM" id="Phobius"/>
    </source>
</evidence>
<evidence type="ECO:0000313" key="3">
    <source>
        <dbReference type="Proteomes" id="UP000240653"/>
    </source>
</evidence>
<feature type="transmembrane region" description="Helical" evidence="1">
    <location>
        <begin position="38"/>
        <end position="57"/>
    </location>
</feature>
<keyword evidence="1" id="KW-0812">Transmembrane</keyword>
<dbReference type="InterPro" id="IPR046740">
    <property type="entry name" value="DUF6790"/>
</dbReference>
<dbReference type="RefSeq" id="WP_106724650.1">
    <property type="nucleotide sequence ID" value="NZ_PXYL01000006.1"/>
</dbReference>
<dbReference type="AlphaFoldDB" id="A0A2P7SCS3"/>
<name>A0A2P7SCS3_9HYPH</name>
<evidence type="ECO:0000313" key="2">
    <source>
        <dbReference type="EMBL" id="PSJ60314.1"/>
    </source>
</evidence>
<dbReference type="OrthoDB" id="5072157at2"/>
<reference evidence="2 3" key="1">
    <citation type="submission" date="2018-03" db="EMBL/GenBank/DDBJ databases">
        <title>The draft genome of Mesorhizobium soli JCM 19897.</title>
        <authorList>
            <person name="Li L."/>
            <person name="Liu L."/>
            <person name="Liang L."/>
            <person name="Wang T."/>
            <person name="Zhang X."/>
        </authorList>
    </citation>
    <scope>NUCLEOTIDE SEQUENCE [LARGE SCALE GENOMIC DNA]</scope>
    <source>
        <strain evidence="2 3">JCM 19897</strain>
    </source>
</reference>
<proteinExistence type="predicted"/>
<dbReference type="Pfam" id="PF20589">
    <property type="entry name" value="DUF6790"/>
    <property type="match status" value="1"/>
</dbReference>
<keyword evidence="3" id="KW-1185">Reference proteome</keyword>
<feature type="transmembrane region" description="Helical" evidence="1">
    <location>
        <begin position="89"/>
        <end position="113"/>
    </location>
</feature>
<keyword evidence="1" id="KW-1133">Transmembrane helix</keyword>
<organism evidence="2 3">
    <name type="scientific">Pseudaminobacter soli</name>
    <name type="common">ex Li et al. 2025</name>
    <dbReference type="NCBI Taxonomy" id="1295366"/>
    <lineage>
        <taxon>Bacteria</taxon>
        <taxon>Pseudomonadati</taxon>
        <taxon>Pseudomonadota</taxon>
        <taxon>Alphaproteobacteria</taxon>
        <taxon>Hyphomicrobiales</taxon>
        <taxon>Phyllobacteriaceae</taxon>
        <taxon>Pseudaminobacter</taxon>
    </lineage>
</organism>